<accession>A0A4Z1JF95</accession>
<gene>
    <name evidence="8" type="ORF">BOTNAR_0034g00330</name>
</gene>
<name>A0A4Z1JF95_9HELO</name>
<evidence type="ECO:0000313" key="8">
    <source>
        <dbReference type="EMBL" id="TGO67873.1"/>
    </source>
</evidence>
<evidence type="ECO:0000256" key="2">
    <source>
        <dbReference type="ARBA" id="ARBA00022692"/>
    </source>
</evidence>
<evidence type="ECO:0000256" key="4">
    <source>
        <dbReference type="ARBA" id="ARBA00023136"/>
    </source>
</evidence>
<dbReference type="InterPro" id="IPR008547">
    <property type="entry name" value="DUF829_TMEM53"/>
</dbReference>
<reference evidence="8 9" key="1">
    <citation type="submission" date="2017-12" db="EMBL/GenBank/DDBJ databases">
        <title>Comparative genomics of Botrytis spp.</title>
        <authorList>
            <person name="Valero-Jimenez C.A."/>
            <person name="Tapia P."/>
            <person name="Veloso J."/>
            <person name="Silva-Moreno E."/>
            <person name="Staats M."/>
            <person name="Valdes J.H."/>
            <person name="Van Kan J.A.L."/>
        </authorList>
    </citation>
    <scope>NUCLEOTIDE SEQUENCE [LARGE SCALE GENOMIC DNA]</scope>
    <source>
        <strain evidence="8 9">MUCL2120</strain>
    </source>
</reference>
<evidence type="ECO:0000256" key="7">
    <source>
        <dbReference type="SAM" id="Phobius"/>
    </source>
</evidence>
<protein>
    <recommendedName>
        <fullName evidence="10">Indole-diterpene biosynthesis protein PaxU</fullName>
    </recommendedName>
</protein>
<dbReference type="Pfam" id="PF05705">
    <property type="entry name" value="DUF829"/>
    <property type="match status" value="1"/>
</dbReference>
<evidence type="ECO:0000256" key="5">
    <source>
        <dbReference type="ARBA" id="ARBA00023242"/>
    </source>
</evidence>
<dbReference type="Proteomes" id="UP000297452">
    <property type="component" value="Unassembled WGS sequence"/>
</dbReference>
<dbReference type="EMBL" id="PQXJ01000034">
    <property type="protein sequence ID" value="TGO67873.1"/>
    <property type="molecule type" value="Genomic_DNA"/>
</dbReference>
<proteinExistence type="predicted"/>
<sequence>MASATKKVQPKPLSAFIRLSPCVYLYSPTTTTAPPACDPSTILLCSWNNAAPKHIFYYTNYYTNLFPLSRIVLCTMKTSQFLLQSEARRRKDAAPAIDALFSESSDQEARLLVHCISNGGAKRFYGIAGLNQSLKGKPLPISSIVYDSCPSLPWFKRDLHALLHVPGAKLPWLLYIPLAVVAIIAASIVYFIVHFCPHWVWRDLVRGPLEGLNDERLVRKEATRGYIYSEEDDVIEWKDVEEHGEVGTLKGYRVERIKMVGGKHAQMFRGEGGEDAYWGFVRKLWVDGLKEV</sequence>
<dbReference type="OrthoDB" id="77878at2759"/>
<dbReference type="AlphaFoldDB" id="A0A4Z1JF95"/>
<evidence type="ECO:0000256" key="1">
    <source>
        <dbReference type="ARBA" id="ARBA00004126"/>
    </source>
</evidence>
<dbReference type="GO" id="GO:0031965">
    <property type="term" value="C:nuclear membrane"/>
    <property type="evidence" value="ECO:0007669"/>
    <property type="project" value="UniProtKB-SubCell"/>
</dbReference>
<evidence type="ECO:0000313" key="9">
    <source>
        <dbReference type="Proteomes" id="UP000297452"/>
    </source>
</evidence>
<feature type="transmembrane region" description="Helical" evidence="7">
    <location>
        <begin position="172"/>
        <end position="193"/>
    </location>
</feature>
<keyword evidence="2 7" id="KW-0812">Transmembrane</keyword>
<dbReference type="PANTHER" id="PTHR12265:SF30">
    <property type="entry name" value="TRANSMEMBRANE PROTEIN 53"/>
    <property type="match status" value="1"/>
</dbReference>
<evidence type="ECO:0000256" key="3">
    <source>
        <dbReference type="ARBA" id="ARBA00022989"/>
    </source>
</evidence>
<dbReference type="PANTHER" id="PTHR12265">
    <property type="entry name" value="TRANSMEMBRANE PROTEIN 53"/>
    <property type="match status" value="1"/>
</dbReference>
<comment type="subcellular location">
    <subcellularLocation>
        <location evidence="6">Endomembrane system</location>
        <topology evidence="6">Single-pass membrane protein</topology>
    </subcellularLocation>
    <subcellularLocation>
        <location evidence="1">Nucleus membrane</location>
    </subcellularLocation>
</comment>
<keyword evidence="5" id="KW-0539">Nucleus</keyword>
<organism evidence="8 9">
    <name type="scientific">Botryotinia narcissicola</name>
    <dbReference type="NCBI Taxonomy" id="278944"/>
    <lineage>
        <taxon>Eukaryota</taxon>
        <taxon>Fungi</taxon>
        <taxon>Dikarya</taxon>
        <taxon>Ascomycota</taxon>
        <taxon>Pezizomycotina</taxon>
        <taxon>Leotiomycetes</taxon>
        <taxon>Helotiales</taxon>
        <taxon>Sclerotiniaceae</taxon>
        <taxon>Botryotinia</taxon>
    </lineage>
</organism>
<evidence type="ECO:0008006" key="10">
    <source>
        <dbReference type="Google" id="ProtNLM"/>
    </source>
</evidence>
<evidence type="ECO:0000256" key="6">
    <source>
        <dbReference type="ARBA" id="ARBA00037847"/>
    </source>
</evidence>
<keyword evidence="3 7" id="KW-1133">Transmembrane helix</keyword>
<comment type="caution">
    <text evidence="8">The sequence shown here is derived from an EMBL/GenBank/DDBJ whole genome shotgun (WGS) entry which is preliminary data.</text>
</comment>
<keyword evidence="9" id="KW-1185">Reference proteome</keyword>
<keyword evidence="4 7" id="KW-0472">Membrane</keyword>